<name>M5C143_THACB</name>
<evidence type="ECO:0000256" key="1">
    <source>
        <dbReference type="SAM" id="MobiDB-lite"/>
    </source>
</evidence>
<keyword evidence="2" id="KW-1133">Transmembrane helix</keyword>
<keyword evidence="2" id="KW-0472">Membrane</keyword>
<evidence type="ECO:0000313" key="4">
    <source>
        <dbReference type="Proteomes" id="UP000012065"/>
    </source>
</evidence>
<dbReference type="Proteomes" id="UP000012065">
    <property type="component" value="Unassembled WGS sequence"/>
</dbReference>
<feature type="transmembrane region" description="Helical" evidence="2">
    <location>
        <begin position="39"/>
        <end position="61"/>
    </location>
</feature>
<feature type="compositionally biased region" description="Basic and acidic residues" evidence="1">
    <location>
        <begin position="139"/>
        <end position="149"/>
    </location>
</feature>
<dbReference type="HOGENOM" id="CLU_1171309_0_0_1"/>
<reference evidence="3 4" key="1">
    <citation type="journal article" date="2013" name="J. Biotechnol.">
        <title>Establishment and interpretation of the genome sequence of the phytopathogenic fungus Rhizoctonia solani AG1-IB isolate 7/3/14.</title>
        <authorList>
            <person name="Wibberg D.W."/>
            <person name="Jelonek L.J."/>
            <person name="Rupp O.R."/>
            <person name="Hennig M.H."/>
            <person name="Eikmeyer F.E."/>
            <person name="Goesmann A.G."/>
            <person name="Hartmann A.H."/>
            <person name="Borriss R.B."/>
            <person name="Grosch R.G."/>
            <person name="Puehler A.P."/>
            <person name="Schlueter A.S."/>
        </authorList>
    </citation>
    <scope>NUCLEOTIDE SEQUENCE [LARGE SCALE GENOMIC DNA]</scope>
    <source>
        <strain evidence="4">AG1-IB / isolate 7/3/14</strain>
    </source>
</reference>
<feature type="region of interest" description="Disordered" evidence="1">
    <location>
        <begin position="129"/>
        <end position="151"/>
    </location>
</feature>
<organism evidence="3 4">
    <name type="scientific">Thanatephorus cucumeris (strain AG1-IB / isolate 7/3/14)</name>
    <name type="common">Lettuce bottom rot fungus</name>
    <name type="synonym">Rhizoctonia solani</name>
    <dbReference type="NCBI Taxonomy" id="1108050"/>
    <lineage>
        <taxon>Eukaryota</taxon>
        <taxon>Fungi</taxon>
        <taxon>Dikarya</taxon>
        <taxon>Basidiomycota</taxon>
        <taxon>Agaricomycotina</taxon>
        <taxon>Agaricomycetes</taxon>
        <taxon>Cantharellales</taxon>
        <taxon>Ceratobasidiaceae</taxon>
        <taxon>Rhizoctonia</taxon>
        <taxon>Rhizoctonia solani AG-1</taxon>
    </lineage>
</organism>
<accession>M5C143</accession>
<feature type="region of interest" description="Disordered" evidence="1">
    <location>
        <begin position="71"/>
        <end position="96"/>
    </location>
</feature>
<evidence type="ECO:0000313" key="3">
    <source>
        <dbReference type="EMBL" id="CCO33176.1"/>
    </source>
</evidence>
<dbReference type="AlphaFoldDB" id="M5C143"/>
<keyword evidence="2" id="KW-0812">Transmembrane</keyword>
<sequence length="237" mass="25875">MSSANSAKQGATGSRLAEIITYAKTLLQKDTYVSGFRNGVLTVVSVLSIFALYWVMVIVWARNAIQSFKGRKTSKTSKTTAPKPSPSNVKPVAKPTEDIGLNMDDVQEIPGEGELAVKEDMPSRDQIPEIEDEPQAGSSDEREPAHVTSDDDTTLIGQDELVSIKGSQVVVPIIKHDFERPISPPATPPTEATDLKTPTIDVVESLQVNSVPDVPVAPVIERHREDAKHYRRSHKGR</sequence>
<protein>
    <submittedName>
        <fullName evidence="3">Uncharacterized protein</fullName>
    </submittedName>
</protein>
<dbReference type="EMBL" id="CAOJ01011087">
    <property type="protein sequence ID" value="CCO33176.1"/>
    <property type="molecule type" value="Genomic_DNA"/>
</dbReference>
<feature type="region of interest" description="Disordered" evidence="1">
    <location>
        <begin position="217"/>
        <end position="237"/>
    </location>
</feature>
<evidence type="ECO:0000256" key="2">
    <source>
        <dbReference type="SAM" id="Phobius"/>
    </source>
</evidence>
<proteinExistence type="predicted"/>
<gene>
    <name evidence="3" type="ORF">BN14_07248</name>
</gene>
<comment type="caution">
    <text evidence="3">The sequence shown here is derived from an EMBL/GenBank/DDBJ whole genome shotgun (WGS) entry which is preliminary data.</text>
</comment>